<dbReference type="Proteomes" id="UP000807025">
    <property type="component" value="Unassembled WGS sequence"/>
</dbReference>
<reference evidence="1" key="1">
    <citation type="submission" date="2020-11" db="EMBL/GenBank/DDBJ databases">
        <authorList>
            <consortium name="DOE Joint Genome Institute"/>
            <person name="Ahrendt S."/>
            <person name="Riley R."/>
            <person name="Andreopoulos W."/>
            <person name="Labutti K."/>
            <person name="Pangilinan J."/>
            <person name="Ruiz-Duenas F.J."/>
            <person name="Barrasa J.M."/>
            <person name="Sanchez-Garcia M."/>
            <person name="Camarero S."/>
            <person name="Miyauchi S."/>
            <person name="Serrano A."/>
            <person name="Linde D."/>
            <person name="Babiker R."/>
            <person name="Drula E."/>
            <person name="Ayuso-Fernandez I."/>
            <person name="Pacheco R."/>
            <person name="Padilla G."/>
            <person name="Ferreira P."/>
            <person name="Barriuso J."/>
            <person name="Kellner H."/>
            <person name="Castanera R."/>
            <person name="Alfaro M."/>
            <person name="Ramirez L."/>
            <person name="Pisabarro A.G."/>
            <person name="Kuo A."/>
            <person name="Tritt A."/>
            <person name="Lipzen A."/>
            <person name="He G."/>
            <person name="Yan M."/>
            <person name="Ng V."/>
            <person name="Cullen D."/>
            <person name="Martin F."/>
            <person name="Rosso M.-N."/>
            <person name="Henrissat B."/>
            <person name="Hibbett D."/>
            <person name="Martinez A.T."/>
            <person name="Grigoriev I.V."/>
        </authorList>
    </citation>
    <scope>NUCLEOTIDE SEQUENCE</scope>
    <source>
        <strain evidence="1">ATCC 90797</strain>
    </source>
</reference>
<proteinExistence type="predicted"/>
<sequence>MHTLDINLLKGHLRDMFQIDLKHLGGDGASHTMTVKDKMNIPKTYVAKLPVCKKLIVEYPQDLLYKLLEFHHAILYVILDLSAKYHLMDKSNSSVQRFTQQQVPIQAITLDVPLDEPQNMWLSDLDDEDP</sequence>
<comment type="caution">
    <text evidence="1">The sequence shown here is derived from an EMBL/GenBank/DDBJ whole genome shotgun (WGS) entry which is preliminary data.</text>
</comment>
<dbReference type="AlphaFoldDB" id="A0A9P6D8U4"/>
<keyword evidence="2" id="KW-1185">Reference proteome</keyword>
<evidence type="ECO:0000313" key="2">
    <source>
        <dbReference type="Proteomes" id="UP000807025"/>
    </source>
</evidence>
<protein>
    <submittedName>
        <fullName evidence="1">Uncharacterized protein</fullName>
    </submittedName>
</protein>
<accession>A0A9P6D8U4</accession>
<dbReference type="EMBL" id="MU154813">
    <property type="protein sequence ID" value="KAF9487135.1"/>
    <property type="molecule type" value="Genomic_DNA"/>
</dbReference>
<gene>
    <name evidence="1" type="ORF">BDN71DRAFT_1514261</name>
</gene>
<evidence type="ECO:0000313" key="1">
    <source>
        <dbReference type="EMBL" id="KAF9487135.1"/>
    </source>
</evidence>
<organism evidence="1 2">
    <name type="scientific">Pleurotus eryngii</name>
    <name type="common">Boletus of the steppes</name>
    <dbReference type="NCBI Taxonomy" id="5323"/>
    <lineage>
        <taxon>Eukaryota</taxon>
        <taxon>Fungi</taxon>
        <taxon>Dikarya</taxon>
        <taxon>Basidiomycota</taxon>
        <taxon>Agaricomycotina</taxon>
        <taxon>Agaricomycetes</taxon>
        <taxon>Agaricomycetidae</taxon>
        <taxon>Agaricales</taxon>
        <taxon>Pleurotineae</taxon>
        <taxon>Pleurotaceae</taxon>
        <taxon>Pleurotus</taxon>
    </lineage>
</organism>
<name>A0A9P6D8U4_PLEER</name>